<feature type="domain" description="DUF6440" evidence="1">
    <location>
        <begin position="10"/>
        <end position="61"/>
    </location>
</feature>
<dbReference type="AlphaFoldDB" id="A0A1M5T496"/>
<dbReference type="RefSeq" id="WP_073015800.1">
    <property type="nucleotide sequence ID" value="NZ_FQXU01000003.1"/>
</dbReference>
<evidence type="ECO:0000259" key="1">
    <source>
        <dbReference type="Pfam" id="PF20037"/>
    </source>
</evidence>
<dbReference type="EMBL" id="FQXU01000003">
    <property type="protein sequence ID" value="SHH45559.1"/>
    <property type="molecule type" value="Genomic_DNA"/>
</dbReference>
<accession>A0A1M5T496</accession>
<organism evidence="2 3">
    <name type="scientific">Clostridium intestinale DSM 6191</name>
    <dbReference type="NCBI Taxonomy" id="1121320"/>
    <lineage>
        <taxon>Bacteria</taxon>
        <taxon>Bacillati</taxon>
        <taxon>Bacillota</taxon>
        <taxon>Clostridia</taxon>
        <taxon>Eubacteriales</taxon>
        <taxon>Clostridiaceae</taxon>
        <taxon>Clostridium</taxon>
    </lineage>
</organism>
<name>A0A1M5T496_9CLOT</name>
<reference evidence="2 3" key="1">
    <citation type="submission" date="2016-11" db="EMBL/GenBank/DDBJ databases">
        <authorList>
            <person name="Jaros S."/>
            <person name="Januszkiewicz K."/>
            <person name="Wedrychowicz H."/>
        </authorList>
    </citation>
    <scope>NUCLEOTIDE SEQUENCE [LARGE SCALE GENOMIC DNA]</scope>
    <source>
        <strain evidence="2 3">DSM 6191</strain>
    </source>
</reference>
<sequence>MFGKEKKEKRFVVKEEQSLLIGAAVYIVVDIQTGVNYLMTVGNGLNGITPLLDSNGSVVIDR</sequence>
<evidence type="ECO:0000313" key="3">
    <source>
        <dbReference type="Proteomes" id="UP000184241"/>
    </source>
</evidence>
<dbReference type="Pfam" id="PF20037">
    <property type="entry name" value="DUF6440"/>
    <property type="match status" value="1"/>
</dbReference>
<dbReference type="Proteomes" id="UP000184241">
    <property type="component" value="Unassembled WGS sequence"/>
</dbReference>
<evidence type="ECO:0000313" key="2">
    <source>
        <dbReference type="EMBL" id="SHH45559.1"/>
    </source>
</evidence>
<gene>
    <name evidence="2" type="ORF">SAMN02745941_00101</name>
</gene>
<protein>
    <recommendedName>
        <fullName evidence="1">DUF6440 domain-containing protein</fullName>
    </recommendedName>
</protein>
<dbReference type="InterPro" id="IPR045515">
    <property type="entry name" value="DUF6440"/>
</dbReference>
<proteinExistence type="predicted"/>